<organism evidence="1 2">
    <name type="scientific">Hymenobacter chitinivorans DSM 11115</name>
    <dbReference type="NCBI Taxonomy" id="1121954"/>
    <lineage>
        <taxon>Bacteria</taxon>
        <taxon>Pseudomonadati</taxon>
        <taxon>Bacteroidota</taxon>
        <taxon>Cytophagia</taxon>
        <taxon>Cytophagales</taxon>
        <taxon>Hymenobacteraceae</taxon>
        <taxon>Hymenobacter</taxon>
    </lineage>
</organism>
<comment type="caution">
    <text evidence="1">The sequence shown here is derived from an EMBL/GenBank/DDBJ whole genome shotgun (WGS) entry which is preliminary data.</text>
</comment>
<keyword evidence="2" id="KW-1185">Reference proteome</keyword>
<dbReference type="Proteomes" id="UP000228535">
    <property type="component" value="Unassembled WGS sequence"/>
</dbReference>
<protein>
    <submittedName>
        <fullName evidence="1">Uncharacterized protein</fullName>
    </submittedName>
</protein>
<gene>
    <name evidence="1" type="ORF">CLV45_1910</name>
</gene>
<sequence length="37" mass="4578">MRIYRHEPLGLKEGSIEYVQRKIRRQLRNVHVQKMSK</sequence>
<evidence type="ECO:0000313" key="1">
    <source>
        <dbReference type="EMBL" id="PJJ60482.1"/>
    </source>
</evidence>
<dbReference type="EMBL" id="PGFA01000001">
    <property type="protein sequence ID" value="PJJ60482.1"/>
    <property type="molecule type" value="Genomic_DNA"/>
</dbReference>
<dbReference type="AlphaFoldDB" id="A0A2M9BRF7"/>
<name>A0A2M9BRF7_9BACT</name>
<accession>A0A2M9BRF7</accession>
<evidence type="ECO:0000313" key="2">
    <source>
        <dbReference type="Proteomes" id="UP000228535"/>
    </source>
</evidence>
<reference evidence="1 2" key="1">
    <citation type="submission" date="2017-11" db="EMBL/GenBank/DDBJ databases">
        <title>Genomic Encyclopedia of Archaeal and Bacterial Type Strains, Phase II (KMG-II): From Individual Species to Whole Genera.</title>
        <authorList>
            <person name="Goeker M."/>
        </authorList>
    </citation>
    <scope>NUCLEOTIDE SEQUENCE [LARGE SCALE GENOMIC DNA]</scope>
    <source>
        <strain evidence="1 2">DSM 11115</strain>
    </source>
</reference>
<proteinExistence type="predicted"/>